<keyword evidence="3" id="KW-1185">Reference proteome</keyword>
<evidence type="ECO:0000313" key="2">
    <source>
        <dbReference type="EMBL" id="AAP95445.1"/>
    </source>
</evidence>
<organism evidence="2 3">
    <name type="scientific">Haemophilus ducreyi (strain 35000HP / ATCC 700724)</name>
    <dbReference type="NCBI Taxonomy" id="233412"/>
    <lineage>
        <taxon>Bacteria</taxon>
        <taxon>Pseudomonadati</taxon>
        <taxon>Pseudomonadota</taxon>
        <taxon>Gammaproteobacteria</taxon>
        <taxon>Pasteurellales</taxon>
        <taxon>Pasteurellaceae</taxon>
        <taxon>Haemophilus</taxon>
    </lineage>
</organism>
<sequence>MTLMEAEKHLVERMQIKKNNNWISVKDSLPEINPIYEFFEKTGDCLLYGLEEQDDIPHQFIGYMIRGNRFYSENGECYKVTHWQRLPKPPIK</sequence>
<dbReference type="KEGG" id="hdu:HD_0495"/>
<accession>Q7VNL4</accession>
<protein>
    <recommendedName>
        <fullName evidence="1">DUF551 domain-containing protein</fullName>
    </recommendedName>
</protein>
<gene>
    <name evidence="2" type="ordered locus">HD_0495</name>
</gene>
<reference evidence="3" key="1">
    <citation type="submission" date="2003-06" db="EMBL/GenBank/DDBJ databases">
        <title>The complete genome sequence of Haemophilus ducreyi.</title>
        <authorList>
            <person name="Munson R.S. Jr."/>
            <person name="Ray W.C."/>
            <person name="Mahairas G."/>
            <person name="Sabo P."/>
            <person name="Mungur R."/>
            <person name="Johnson L."/>
            <person name="Nguyen D."/>
            <person name="Wang J."/>
            <person name="Forst C."/>
            <person name="Hood L."/>
        </authorList>
    </citation>
    <scope>NUCLEOTIDE SEQUENCE [LARGE SCALE GENOMIC DNA]</scope>
    <source>
        <strain evidence="3">35000HP / ATCC 700724</strain>
    </source>
</reference>
<evidence type="ECO:0000259" key="1">
    <source>
        <dbReference type="Pfam" id="PF04448"/>
    </source>
</evidence>
<dbReference type="STRING" id="233412.HD_0495"/>
<dbReference type="EMBL" id="AE017143">
    <property type="protein sequence ID" value="AAP95445.1"/>
    <property type="molecule type" value="Genomic_DNA"/>
</dbReference>
<name>Q7VNL4_HAEDU</name>
<proteinExistence type="predicted"/>
<dbReference type="Pfam" id="PF04448">
    <property type="entry name" value="DUF551"/>
    <property type="match status" value="1"/>
</dbReference>
<dbReference type="RefSeq" id="WP_010944498.1">
    <property type="nucleotide sequence ID" value="NC_002940.2"/>
</dbReference>
<dbReference type="InterPro" id="IPR007539">
    <property type="entry name" value="DUF551"/>
</dbReference>
<dbReference type="Proteomes" id="UP000001022">
    <property type="component" value="Chromosome"/>
</dbReference>
<evidence type="ECO:0000313" key="3">
    <source>
        <dbReference type="Proteomes" id="UP000001022"/>
    </source>
</evidence>
<feature type="domain" description="DUF551" evidence="1">
    <location>
        <begin position="22"/>
        <end position="90"/>
    </location>
</feature>
<dbReference type="HOGENOM" id="CLU_2646431_0_0_6"/>
<dbReference type="AlphaFoldDB" id="Q7VNL4"/>